<proteinExistence type="predicted"/>
<dbReference type="InterPro" id="IPR050135">
    <property type="entry name" value="dGTPase-like"/>
</dbReference>
<dbReference type="Gene3D" id="2.40.320.10">
    <property type="entry name" value="Hypothetical Protein Pfu-838710-001"/>
    <property type="match status" value="1"/>
</dbReference>
<reference evidence="2" key="2">
    <citation type="submission" date="2021-09" db="EMBL/GenBank/DDBJ databases">
        <authorList>
            <person name="Gilroy R."/>
        </authorList>
    </citation>
    <scope>NUCLEOTIDE SEQUENCE</scope>
    <source>
        <strain evidence="2">CHK193-16274</strain>
    </source>
</reference>
<reference evidence="2" key="1">
    <citation type="journal article" date="2021" name="PeerJ">
        <title>Extensive microbial diversity within the chicken gut microbiome revealed by metagenomics and culture.</title>
        <authorList>
            <person name="Gilroy R."/>
            <person name="Ravi A."/>
            <person name="Getino M."/>
            <person name="Pursley I."/>
            <person name="Horton D.L."/>
            <person name="Alikhan N.F."/>
            <person name="Baker D."/>
            <person name="Gharbi K."/>
            <person name="Hall N."/>
            <person name="Watson M."/>
            <person name="Adriaenssens E.M."/>
            <person name="Foster-Nyarko E."/>
            <person name="Jarju S."/>
            <person name="Secka A."/>
            <person name="Antonio M."/>
            <person name="Oren A."/>
            <person name="Chaudhuri R.R."/>
            <person name="La Ragione R."/>
            <person name="Hildebrand F."/>
            <person name="Pallen M.J."/>
        </authorList>
    </citation>
    <scope>NUCLEOTIDE SEQUENCE</scope>
    <source>
        <strain evidence="2">CHK193-16274</strain>
    </source>
</reference>
<comment type="caution">
    <text evidence="2">The sequence shown here is derived from an EMBL/GenBank/DDBJ whole genome shotgun (WGS) entry which is preliminary data.</text>
</comment>
<dbReference type="GO" id="GO:0006203">
    <property type="term" value="P:dGTP catabolic process"/>
    <property type="evidence" value="ECO:0007669"/>
    <property type="project" value="TreeGrafter"/>
</dbReference>
<feature type="domain" description="CYTH" evidence="1">
    <location>
        <begin position="1334"/>
        <end position="1554"/>
    </location>
</feature>
<dbReference type="Proteomes" id="UP000749320">
    <property type="component" value="Unassembled WGS sequence"/>
</dbReference>
<dbReference type="SUPFAM" id="SSF55154">
    <property type="entry name" value="CYTH-like phosphatases"/>
    <property type="match status" value="1"/>
</dbReference>
<dbReference type="PANTHER" id="PTHR11373:SF4">
    <property type="entry name" value="DEOXYNUCLEOSIDE TRIPHOSPHATE TRIPHOSPHOHYDROLASE SAMHD1"/>
    <property type="match status" value="1"/>
</dbReference>
<protein>
    <submittedName>
        <fullName evidence="2">HD domain-containing protein</fullName>
    </submittedName>
</protein>
<evidence type="ECO:0000259" key="1">
    <source>
        <dbReference type="PROSITE" id="PS51707"/>
    </source>
</evidence>
<dbReference type="Pfam" id="PF01928">
    <property type="entry name" value="CYTH"/>
    <property type="match status" value="1"/>
</dbReference>
<dbReference type="PANTHER" id="PTHR11373">
    <property type="entry name" value="DEOXYNUCLEOSIDE TRIPHOSPHATE TRIPHOSPHOHYDROLASE"/>
    <property type="match status" value="1"/>
</dbReference>
<gene>
    <name evidence="2" type="ORF">K8V91_02025</name>
</gene>
<organism evidence="2 3">
    <name type="scientific">Thomasclavelia spiroformis</name>
    <dbReference type="NCBI Taxonomy" id="29348"/>
    <lineage>
        <taxon>Bacteria</taxon>
        <taxon>Bacillati</taxon>
        <taxon>Bacillota</taxon>
        <taxon>Erysipelotrichia</taxon>
        <taxon>Erysipelotrichales</taxon>
        <taxon>Coprobacillaceae</taxon>
        <taxon>Thomasclavelia</taxon>
    </lineage>
</organism>
<evidence type="ECO:0000313" key="2">
    <source>
        <dbReference type="EMBL" id="HJF39677.1"/>
    </source>
</evidence>
<dbReference type="Pfam" id="PF01966">
    <property type="entry name" value="HD"/>
    <property type="match status" value="1"/>
</dbReference>
<dbReference type="SMART" id="SM01118">
    <property type="entry name" value="CYTH"/>
    <property type="match status" value="1"/>
</dbReference>
<dbReference type="InterPro" id="IPR023577">
    <property type="entry name" value="CYTH_domain"/>
</dbReference>
<dbReference type="CDD" id="cd00077">
    <property type="entry name" value="HDc"/>
    <property type="match status" value="1"/>
</dbReference>
<dbReference type="InterPro" id="IPR006674">
    <property type="entry name" value="HD_domain"/>
</dbReference>
<dbReference type="GO" id="GO:0008832">
    <property type="term" value="F:dGTPase activity"/>
    <property type="evidence" value="ECO:0007669"/>
    <property type="project" value="TreeGrafter"/>
</dbReference>
<dbReference type="Gene3D" id="1.10.3210.10">
    <property type="entry name" value="Hypothetical protein af1432"/>
    <property type="match status" value="2"/>
</dbReference>
<sequence>MGSEKYVVKYKSDLWKKNTIIKDAVHGYISIPKPIMREIIDTETFQRLKNIEQTGMEALYPSATHNRFTHSLGVYYLSKKAFKQFRKNVKTDFEIIYNEVENKFVKSAEDVWDRWELMFQLASLLHDCGHSPFSHTLEFIYDLPVEKTLNDRLTENMSEPFKEDLGYNSLKKTGDLQKVCGAPHERMSALFIRLKGEDYFYDRVECLLKDYVNEFMPESNVYEKDSNILADDIEFMIRMIIGCKYNFEKADSYYAKKIYNTANNKSWYTELELRNCIINMLNSKLDVDNLDYVIRDSKYSGYANQNVDVERLLSSFTIVTAFELKDVELKKEHVLNCCVNLKKFKGNYINARISGACYIGSHSQDIKAHGKVYLEGEKGKSEVIQRSMRTGEHFSAQVTFPTENIEEESEIAIKSLSSSDETEGICYLNIRGCLEGTFTGTIFKNEINIPSEWEKSGKRRIFPAYYQNCMSVLMSAIEGSNFEKKWIYSHQISTFTNNYLNIYLLEKYAQILMNKESKIFDEKLGELIRKLKEGLTEIELNSINEKIPSAVNQRKILHDKIRDNFLKDYNEVLVFLDNEANEKNVRDLSQIFDVLITYKKLFNRSHKGLEDVIDQIVCERKHLDDKTYQQLELLNNEEYLKLRGKETQYFWDIVAMCDDKTIMGHHFHKSSDEDLVALYKQEYLNSVEEKEDQATINSHIEFSDNFEYLIKRRFMRCMWKSYPEYQFYFQDWTDEEIVALNNFLKPYTVPAGFGYLVLSDWIGDIRAGDKQKKFWEYLKKEYNLKRFVSVSQVIKTKQFTPYETYMKRNEQVVRLEDIGLFSSLKKEEEFKFFYYDQYPDGKPIDIIDILNWLRKEINEDKKKDNSKEGEFKETDMKKEIIIRDNIYGNICIPYRIRLLIDCKEFQRLRRITQLATAGQVFPGAVQNRFSHSLGVYHLMSKIVSHFEKKLRNIGYEDSIKRKDKDAILVAALLHDVGHGPFSHAFEDAGINRDTFSHEYWTKRIITSKETDINHTLRKVWGEDFPELVMSYIDCRNEVKDGKFEQNRYSKNGLNLKFIFASLVSSQLDADRMDYLLRDSRACGVTYGQFDLDRLIEGMSIAINSDGELKVGVEEEYVSNVEEYFYARYLMYNNIYFHPFKVLTERLLQDILREACDSYIKGTLKPHELPPILAEIFNHATMSLEDFCDLDDHVVMGAMQVWANLNGAGTERLAILCQYFLHRRGFQKLDIINPKAFLEKLRTLTKCNIRDFEVNRNDFICCKKKIKMYKTEKKGDVYIIKANGTIVSLQDIKNIANQENEEEVIYHSMELTEKFYSDDKQLVEQLIREFSVNNSVEIEKKYVLSKNVSKERVIQDILDIAKQKDYLINSGQPKKQEDVYFDTDNGILEKSNFSIRIRNCGDKKYITCKYNVASESNGEGGQLERYEAERIIQSDNLMDNKEHIDSSVSTLLEKEGYDINDLSPCIKVINTRQKYIIYKDGSKEGRVDERYELVLDEVIYQNLKNKNTAKEIQIEIELKSGYETRINMKELTDSIETINGITSITKSKYTRALMLTSEK</sequence>
<dbReference type="InterPro" id="IPR003607">
    <property type="entry name" value="HD/PDEase_dom"/>
</dbReference>
<dbReference type="InterPro" id="IPR033469">
    <property type="entry name" value="CYTH-like_dom_sf"/>
</dbReference>
<dbReference type="EMBL" id="DYWV01000066">
    <property type="protein sequence ID" value="HJF39677.1"/>
    <property type="molecule type" value="Genomic_DNA"/>
</dbReference>
<evidence type="ECO:0000313" key="3">
    <source>
        <dbReference type="Proteomes" id="UP000749320"/>
    </source>
</evidence>
<name>A0A921GA66_9FIRM</name>
<dbReference type="SUPFAM" id="SSF109604">
    <property type="entry name" value="HD-domain/PDEase-like"/>
    <property type="match status" value="2"/>
</dbReference>
<dbReference type="SMART" id="SM00471">
    <property type="entry name" value="HDc"/>
    <property type="match status" value="2"/>
</dbReference>
<dbReference type="PROSITE" id="PS51707">
    <property type="entry name" value="CYTH"/>
    <property type="match status" value="1"/>
</dbReference>
<accession>A0A921GA66</accession>